<feature type="compositionally biased region" description="Low complexity" evidence="9">
    <location>
        <begin position="263"/>
        <end position="275"/>
    </location>
</feature>
<dbReference type="Pfam" id="PF04652">
    <property type="entry name" value="Vta1"/>
    <property type="match status" value="1"/>
</dbReference>
<evidence type="ECO:0000313" key="12">
    <source>
        <dbReference type="EMBL" id="CAG8464362.1"/>
    </source>
</evidence>
<feature type="domain" description="Vta1 C-terminal" evidence="11">
    <location>
        <begin position="339"/>
        <end position="372"/>
    </location>
</feature>
<keyword evidence="8" id="KW-0472">Membrane</keyword>
<evidence type="ECO:0000256" key="3">
    <source>
        <dbReference type="ARBA" id="ARBA00007895"/>
    </source>
</evidence>
<comment type="similarity">
    <text evidence="3">Belongs to the VTA1 family.</text>
</comment>
<evidence type="ECO:0000256" key="4">
    <source>
        <dbReference type="ARBA" id="ARBA00022448"/>
    </source>
</evidence>
<comment type="subcellular location">
    <subcellularLocation>
        <location evidence="2">Cytoplasm</location>
    </subcellularLocation>
    <subcellularLocation>
        <location evidence="1">Endosome membrane</location>
        <topology evidence="1">Peripheral membrane protein</topology>
    </subcellularLocation>
</comment>
<comment type="caution">
    <text evidence="12">The sequence shown here is derived from an EMBL/GenBank/DDBJ whole genome shotgun (WGS) entry which is preliminary data.</text>
</comment>
<feature type="region of interest" description="Disordered" evidence="9">
    <location>
        <begin position="156"/>
        <end position="182"/>
    </location>
</feature>
<dbReference type="InterPro" id="IPR044538">
    <property type="entry name" value="Vta1-like"/>
</dbReference>
<keyword evidence="4" id="KW-0813">Transport</keyword>
<dbReference type="GO" id="GO:0015031">
    <property type="term" value="P:protein transport"/>
    <property type="evidence" value="ECO:0007669"/>
    <property type="project" value="UniProtKB-KW"/>
</dbReference>
<accession>A0A9N8VXE7</accession>
<dbReference type="EMBL" id="CAJVPJ010000042">
    <property type="protein sequence ID" value="CAG8464362.1"/>
    <property type="molecule type" value="Genomic_DNA"/>
</dbReference>
<gene>
    <name evidence="12" type="ORF">POCULU_LOCUS723</name>
</gene>
<dbReference type="AlphaFoldDB" id="A0A9N8VXE7"/>
<evidence type="ECO:0000259" key="10">
    <source>
        <dbReference type="Pfam" id="PF04652"/>
    </source>
</evidence>
<dbReference type="Gene3D" id="1.20.5.420">
    <property type="entry name" value="Immunoglobulin FC, subunit C"/>
    <property type="match status" value="1"/>
</dbReference>
<feature type="region of interest" description="Disordered" evidence="9">
    <location>
        <begin position="210"/>
        <end position="335"/>
    </location>
</feature>
<evidence type="ECO:0000256" key="5">
    <source>
        <dbReference type="ARBA" id="ARBA00022490"/>
    </source>
</evidence>
<evidence type="ECO:0000256" key="1">
    <source>
        <dbReference type="ARBA" id="ARBA00004481"/>
    </source>
</evidence>
<reference evidence="12" key="1">
    <citation type="submission" date="2021-06" db="EMBL/GenBank/DDBJ databases">
        <authorList>
            <person name="Kallberg Y."/>
            <person name="Tangrot J."/>
            <person name="Rosling A."/>
        </authorList>
    </citation>
    <scope>NUCLEOTIDE SEQUENCE</scope>
    <source>
        <strain evidence="12">IA702</strain>
    </source>
</reference>
<dbReference type="OrthoDB" id="391137at2759"/>
<dbReference type="PANTHER" id="PTHR46009">
    <property type="entry name" value="VACUOLAR PROTEIN SORTING-ASSOCIATED PROTEIN VTA1 HOMOLOG"/>
    <property type="match status" value="1"/>
</dbReference>
<dbReference type="GO" id="GO:0010008">
    <property type="term" value="C:endosome membrane"/>
    <property type="evidence" value="ECO:0007669"/>
    <property type="project" value="UniProtKB-SubCell"/>
</dbReference>
<dbReference type="GO" id="GO:0032511">
    <property type="term" value="P:late endosome to vacuole transport via multivesicular body sorting pathway"/>
    <property type="evidence" value="ECO:0007669"/>
    <property type="project" value="InterPro"/>
</dbReference>
<keyword evidence="7" id="KW-0653">Protein transport</keyword>
<feature type="domain" description="Vta1/callose synthase N-terminal" evidence="10">
    <location>
        <begin position="15"/>
        <end position="155"/>
    </location>
</feature>
<keyword evidence="6" id="KW-0967">Endosome</keyword>
<evidence type="ECO:0000313" key="13">
    <source>
        <dbReference type="Proteomes" id="UP000789572"/>
    </source>
</evidence>
<evidence type="ECO:0000256" key="2">
    <source>
        <dbReference type="ARBA" id="ARBA00004496"/>
    </source>
</evidence>
<dbReference type="GO" id="GO:0005771">
    <property type="term" value="C:multivesicular body"/>
    <property type="evidence" value="ECO:0007669"/>
    <property type="project" value="TreeGrafter"/>
</dbReference>
<dbReference type="Proteomes" id="UP000789572">
    <property type="component" value="Unassembled WGS sequence"/>
</dbReference>
<evidence type="ECO:0000256" key="8">
    <source>
        <dbReference type="ARBA" id="ARBA00023136"/>
    </source>
</evidence>
<keyword evidence="13" id="KW-1185">Reference proteome</keyword>
<evidence type="ECO:0000256" key="6">
    <source>
        <dbReference type="ARBA" id="ARBA00022753"/>
    </source>
</evidence>
<sequence length="378" mass="41380">MSVSLPPLPEELKSLNPYLQRATELEKREPVIAYYCRYYAAKRALTNGTKTAESNAFLNKLLDLLEAEKKSLAGNEAVTNDIAGSAYVENFALKIFINADNEDRQGKASRKTAKTFLAAAIFLEILETFGNLEPETQEKIKYAKWKAGDIAKAIRAGRAPTPGPPGGEKPAFADPSDGLNASDAAVQPASYANNFPSAPLTGTTASLGAADSATQPQTWASFPTPPGLHDSHQRPQGTTFSSNSSLNFQISDFPRQSAPQDSQRQQENPQIQQHPQVPPPLPPKIADFSMFPAPNPYIQSYSYQQSPASQQYQHQQHQQPQSPTTSGPPQNPVEIDPLVIAEAQKYAKWASSALNYNDIKAALNNLRKAQELIEQYNR</sequence>
<dbReference type="InterPro" id="IPR041212">
    <property type="entry name" value="Vta1_C"/>
</dbReference>
<protein>
    <submittedName>
        <fullName evidence="12">8754_t:CDS:1</fullName>
    </submittedName>
</protein>
<evidence type="ECO:0000256" key="9">
    <source>
        <dbReference type="SAM" id="MobiDB-lite"/>
    </source>
</evidence>
<keyword evidence="5" id="KW-0963">Cytoplasm</keyword>
<dbReference type="PANTHER" id="PTHR46009:SF1">
    <property type="entry name" value="VACUOLAR PROTEIN SORTING-ASSOCIATED PROTEIN VTA1 HOMOLOG"/>
    <property type="match status" value="1"/>
</dbReference>
<feature type="compositionally biased region" description="Polar residues" evidence="9">
    <location>
        <begin position="234"/>
        <end position="250"/>
    </location>
</feature>
<dbReference type="InterPro" id="IPR023175">
    <property type="entry name" value="Vta1/CALS_N_sf"/>
</dbReference>
<evidence type="ECO:0000256" key="7">
    <source>
        <dbReference type="ARBA" id="ARBA00022927"/>
    </source>
</evidence>
<feature type="compositionally biased region" description="Polar residues" evidence="9">
    <location>
        <begin position="210"/>
        <end position="221"/>
    </location>
</feature>
<dbReference type="InterPro" id="IPR039431">
    <property type="entry name" value="Vta1/CALS_N"/>
</dbReference>
<proteinExistence type="inferred from homology"/>
<dbReference type="Pfam" id="PF18097">
    <property type="entry name" value="Vta1_C"/>
    <property type="match status" value="1"/>
</dbReference>
<organism evidence="12 13">
    <name type="scientific">Paraglomus occultum</name>
    <dbReference type="NCBI Taxonomy" id="144539"/>
    <lineage>
        <taxon>Eukaryota</taxon>
        <taxon>Fungi</taxon>
        <taxon>Fungi incertae sedis</taxon>
        <taxon>Mucoromycota</taxon>
        <taxon>Glomeromycotina</taxon>
        <taxon>Glomeromycetes</taxon>
        <taxon>Paraglomerales</taxon>
        <taxon>Paraglomeraceae</taxon>
        <taxon>Paraglomus</taxon>
    </lineage>
</organism>
<feature type="compositionally biased region" description="Low complexity" evidence="9">
    <location>
        <begin position="296"/>
        <end position="328"/>
    </location>
</feature>
<name>A0A9N8VXE7_9GLOM</name>
<evidence type="ECO:0000259" key="11">
    <source>
        <dbReference type="Pfam" id="PF18097"/>
    </source>
</evidence>
<dbReference type="Gene3D" id="1.25.40.270">
    <property type="entry name" value="Vacuolar protein sorting-associated protein vta1"/>
    <property type="match status" value="1"/>
</dbReference>